<accession>A0A0R0CJC1</accession>
<feature type="transmembrane region" description="Helical" evidence="1">
    <location>
        <begin position="153"/>
        <end position="170"/>
    </location>
</feature>
<feature type="transmembrane region" description="Helical" evidence="1">
    <location>
        <begin position="333"/>
        <end position="354"/>
    </location>
</feature>
<keyword evidence="1" id="KW-0812">Transmembrane</keyword>
<feature type="transmembrane region" description="Helical" evidence="1">
    <location>
        <begin position="127"/>
        <end position="147"/>
    </location>
</feature>
<feature type="transmembrane region" description="Helical" evidence="1">
    <location>
        <begin position="302"/>
        <end position="321"/>
    </location>
</feature>
<evidence type="ECO:0000313" key="3">
    <source>
        <dbReference type="Proteomes" id="UP000052052"/>
    </source>
</evidence>
<dbReference type="EMBL" id="LDJL01000009">
    <property type="protein sequence ID" value="KRG69616.1"/>
    <property type="molecule type" value="Genomic_DNA"/>
</dbReference>
<keyword evidence="3" id="KW-1185">Reference proteome</keyword>
<comment type="caution">
    <text evidence="2">The sequence shown here is derived from an EMBL/GenBank/DDBJ whole genome shotgun (WGS) entry which is preliminary data.</text>
</comment>
<keyword evidence="1" id="KW-1133">Transmembrane helix</keyword>
<dbReference type="PATRIC" id="fig|344882.3.peg.3177"/>
<evidence type="ECO:0000313" key="2">
    <source>
        <dbReference type="EMBL" id="KRG69616.1"/>
    </source>
</evidence>
<protein>
    <recommendedName>
        <fullName evidence="4">Glycosyltransferase RgtA/B/C/D-like domain-containing protein</fullName>
    </recommendedName>
</protein>
<name>A0A0R0CJC1_9GAMM</name>
<dbReference type="STRING" id="344882.ABB29_09095"/>
<feature type="transmembrane region" description="Helical" evidence="1">
    <location>
        <begin position="221"/>
        <end position="241"/>
    </location>
</feature>
<evidence type="ECO:0000256" key="1">
    <source>
        <dbReference type="SAM" id="Phobius"/>
    </source>
</evidence>
<dbReference type="AlphaFoldDB" id="A0A0R0CJC1"/>
<gene>
    <name evidence="2" type="ORF">ABB29_09095</name>
</gene>
<keyword evidence="1" id="KW-0472">Membrane</keyword>
<feature type="transmembrane region" description="Helical" evidence="1">
    <location>
        <begin position="102"/>
        <end position="120"/>
    </location>
</feature>
<organism evidence="2 3">
    <name type="scientific">Pseudoxanthomonas dokdonensis</name>
    <dbReference type="NCBI Taxonomy" id="344882"/>
    <lineage>
        <taxon>Bacteria</taxon>
        <taxon>Pseudomonadati</taxon>
        <taxon>Pseudomonadota</taxon>
        <taxon>Gammaproteobacteria</taxon>
        <taxon>Lysobacterales</taxon>
        <taxon>Lysobacteraceae</taxon>
        <taxon>Pseudoxanthomonas</taxon>
    </lineage>
</organism>
<feature type="transmembrane region" description="Helical" evidence="1">
    <location>
        <begin position="21"/>
        <end position="40"/>
    </location>
</feature>
<sequence>MVDMAAMNSVIRNRLNVRDARFWLGVLIVVVLAVAIKMVYVRTAESLYSAEELPLAAISVAGGDGRITDIAVTRLYGTSNLTTAASLKVLGFDAMALKAPNMLFGLLTIVLIYLSVANLIKEEKSLYALWVATAFALGPPIIQIWSLKNRGGFIENIFGFALCIWICSRAQRTERRLAPIEILIVGLVIGVCIWSQPIGIVWGSVMMAFVALTFLGKDLKGFLLAVLLLLFGLSLGLMPLLQLNLLFDFRTLKTIEGGELVNGADLGMANRALALIKGGVPRVLGLKEQWSDGWVVGTTTGWLLYISFMLAVIAGGMQAMAACFRKRAVTVEIALLTSAALVLVANVVSSWGNFQLEPRRLLLLYVPFFILAGRFLYGRGAIGPFLLALWLMFSCYANISYISKHKHGYSNSMFIKLNGVAEFLKSQNVVGVYANVWTGSRVTFESKGAIVWFRSDYTPSSYGYLGDTVLLKDEAMLFNNNMPAEVGLRDKFLADLKKQGDVCMTREIQDVSIVYGCNREIELRSLSYLFSNSQPVGTEIYIGSDDQRIKTQQGEKKDSGLVSNGKSGYLAYGPYISLGPGKYEITLYGTSTTPATLDVCHAHGRKILASKDVQESVDLGGKSILGRLDIDIAIPVSNLEVRVRVGEGSDTAVEGIAFKRVD</sequence>
<evidence type="ECO:0008006" key="4">
    <source>
        <dbReference type="Google" id="ProtNLM"/>
    </source>
</evidence>
<feature type="transmembrane region" description="Helical" evidence="1">
    <location>
        <begin position="383"/>
        <end position="403"/>
    </location>
</feature>
<feature type="transmembrane region" description="Helical" evidence="1">
    <location>
        <begin position="361"/>
        <end position="377"/>
    </location>
</feature>
<feature type="transmembrane region" description="Helical" evidence="1">
    <location>
        <begin position="182"/>
        <end position="215"/>
    </location>
</feature>
<proteinExistence type="predicted"/>
<reference evidence="2 3" key="1">
    <citation type="submission" date="2015-05" db="EMBL/GenBank/DDBJ databases">
        <title>Genome sequencing and analysis of members of genus Stenotrophomonas.</title>
        <authorList>
            <person name="Patil P.P."/>
            <person name="Midha S."/>
            <person name="Patil P.B."/>
        </authorList>
    </citation>
    <scope>NUCLEOTIDE SEQUENCE [LARGE SCALE GENOMIC DNA]</scope>
    <source>
        <strain evidence="2 3">DSM 21858</strain>
    </source>
</reference>
<dbReference type="Proteomes" id="UP000052052">
    <property type="component" value="Unassembled WGS sequence"/>
</dbReference>